<organism evidence="1">
    <name type="scientific">uncultured Thiotrichaceae bacterium</name>
    <dbReference type="NCBI Taxonomy" id="298394"/>
    <lineage>
        <taxon>Bacteria</taxon>
        <taxon>Pseudomonadati</taxon>
        <taxon>Pseudomonadota</taxon>
        <taxon>Gammaproteobacteria</taxon>
        <taxon>Thiotrichales</taxon>
        <taxon>Thiotrichaceae</taxon>
        <taxon>environmental samples</taxon>
    </lineage>
</organism>
<proteinExistence type="predicted"/>
<evidence type="ECO:0000313" key="1">
    <source>
        <dbReference type="EMBL" id="CAA6804052.1"/>
    </source>
</evidence>
<dbReference type="EMBL" id="CACVAY010000018">
    <property type="protein sequence ID" value="CAA6804052.1"/>
    <property type="molecule type" value="Genomic_DNA"/>
</dbReference>
<accession>A0A6S6SL40</accession>
<name>A0A6S6SL40_9GAMM</name>
<dbReference type="AlphaFoldDB" id="A0A6S6SL40"/>
<reference evidence="1" key="1">
    <citation type="submission" date="2020-01" db="EMBL/GenBank/DDBJ databases">
        <authorList>
            <person name="Meier V. D."/>
            <person name="Meier V D."/>
        </authorList>
    </citation>
    <scope>NUCLEOTIDE SEQUENCE</scope>
    <source>
        <strain evidence="1">HLG_WM_MAG_07</strain>
    </source>
</reference>
<protein>
    <submittedName>
        <fullName evidence="1">Uncharacterized protein</fullName>
    </submittedName>
</protein>
<sequence>MNIFSKTTWAMIVGSVCLWGLSVDHIARATEKEITASLQDFSESTESGLIKPTLIEYKRSFLSSTLSVSLASDHPSIDSMLEDIVITGKVQHGPLIITDQKLVWKTTHLDFSLHNRVNVDINEEIVSAHMSVDYSLRRQVGIKLNSLNLDVAGIELASRDIFMNYDFQPDDKFPKELEFSLPDLTLSDGENQAQISDGKVSLALSSTRHERDSVRFMAKDASLDIMDVINKENIKFAVEVAFTDKDVVSFETDLVSKDNKKSSTKIKMDNLNLDSFKDTFVGFINYRNLSEQIDWTLEDSAYSPDGQDRLYELLSRLDENGNDITDMLANRVLTPNKSRIQITQYGNNNLSADLTFLGLSNIKRQSPWSNSLAGTIKYNKPFSADSWFNQLEDYTYQAVIESSQANNLAQAKRISADISN</sequence>
<gene>
    <name evidence="1" type="ORF">HELGO_WM30881</name>
</gene>